<evidence type="ECO:0000313" key="5">
    <source>
        <dbReference type="EnsemblPlants" id="TraesCS2D02G542500.1.cds1"/>
    </source>
</evidence>
<dbReference type="PANTHER" id="PTHR12542:SF170">
    <property type="entry name" value="EXOCYST SUBUNIT EXO70 FAMILY PROTEIN"/>
    <property type="match status" value="1"/>
</dbReference>
<keyword evidence="3" id="KW-0268">Exocytosis</keyword>
<accession>A0A3B6DMM3</accession>
<evidence type="ECO:0000256" key="3">
    <source>
        <dbReference type="RuleBase" id="RU365026"/>
    </source>
</evidence>
<dbReference type="InterPro" id="IPR046364">
    <property type="entry name" value="Exo70_C"/>
</dbReference>
<dbReference type="Gramene" id="TraesJUL2D03G01299090.1">
    <property type="protein sequence ID" value="TraesJUL2D03G01299090.1.CDS1"/>
    <property type="gene ID" value="TraesJUL2D03G01299090"/>
</dbReference>
<dbReference type="Gramene" id="TraesMAC2D03G01286070.1">
    <property type="protein sequence ID" value="TraesMAC2D03G01286070.1.CDS1"/>
    <property type="gene ID" value="TraesMAC2D03G01286070"/>
</dbReference>
<dbReference type="Gramene" id="TraesLDM2D03G01288670.1">
    <property type="protein sequence ID" value="TraesLDM2D03G01288670.1.CDS1"/>
    <property type="gene ID" value="TraesLDM2D03G01288670"/>
</dbReference>
<dbReference type="OrthoDB" id="642550at2759"/>
<organism evidence="5">
    <name type="scientific">Triticum aestivum</name>
    <name type="common">Wheat</name>
    <dbReference type="NCBI Taxonomy" id="4565"/>
    <lineage>
        <taxon>Eukaryota</taxon>
        <taxon>Viridiplantae</taxon>
        <taxon>Streptophyta</taxon>
        <taxon>Embryophyta</taxon>
        <taxon>Tracheophyta</taxon>
        <taxon>Spermatophyta</taxon>
        <taxon>Magnoliopsida</taxon>
        <taxon>Liliopsida</taxon>
        <taxon>Poales</taxon>
        <taxon>Poaceae</taxon>
        <taxon>BOP clade</taxon>
        <taxon>Pooideae</taxon>
        <taxon>Triticodae</taxon>
        <taxon>Triticeae</taxon>
        <taxon>Triticinae</taxon>
        <taxon>Triticum</taxon>
    </lineage>
</organism>
<evidence type="ECO:0000259" key="4">
    <source>
        <dbReference type="Pfam" id="PF03081"/>
    </source>
</evidence>
<dbReference type="Gramene" id="TraesWEE_scaffold_024989_01G000100.1">
    <property type="protein sequence ID" value="TraesWEE_scaffold_024989_01G000100.1"/>
    <property type="gene ID" value="TraesWEE_scaffold_024989_01G000100"/>
</dbReference>
<dbReference type="RefSeq" id="XP_044329241.1">
    <property type="nucleotide sequence ID" value="XM_044473306.1"/>
</dbReference>
<dbReference type="Gramene" id="TraesROB_scaffold_010377_01G000100.1">
    <property type="protein sequence ID" value="TraesROB_scaffold_010377_01G000100.1"/>
    <property type="gene ID" value="TraesROB_scaffold_010377_01G000100"/>
</dbReference>
<reference evidence="5" key="2">
    <citation type="submission" date="2018-10" db="UniProtKB">
        <authorList>
            <consortium name="EnsemblPlants"/>
        </authorList>
    </citation>
    <scope>IDENTIFICATION</scope>
</reference>
<evidence type="ECO:0000256" key="2">
    <source>
        <dbReference type="ARBA" id="ARBA00022448"/>
    </source>
</evidence>
<name>A0A3B6DMM3_WHEAT</name>
<dbReference type="Gramene" id="TraesNOR2D03G01304400.1">
    <property type="protein sequence ID" value="TraesNOR2D03G01304400.1.CDS1"/>
    <property type="gene ID" value="TraesNOR2D03G01304400"/>
</dbReference>
<dbReference type="SMR" id="A0A3B6DMM3"/>
<keyword evidence="3" id="KW-0653">Protein transport</keyword>
<keyword evidence="2 3" id="KW-0813">Transport</keyword>
<dbReference type="GeneID" id="123050522"/>
<dbReference type="SUPFAM" id="SSF74788">
    <property type="entry name" value="Cullin repeat-like"/>
    <property type="match status" value="1"/>
</dbReference>
<dbReference type="Gramene" id="TraesCAD_scaffold_033148_01G000300.1">
    <property type="protein sequence ID" value="TraesCAD_scaffold_033148_01G000300.1"/>
    <property type="gene ID" value="TraesCAD_scaffold_033148_01G000300"/>
</dbReference>
<dbReference type="EnsemblPlants" id="TraesCS2D02G542500.1">
    <property type="protein sequence ID" value="TraesCS2D02G542500.1.cds1"/>
    <property type="gene ID" value="TraesCS2D02G542500"/>
</dbReference>
<dbReference type="InterPro" id="IPR016159">
    <property type="entry name" value="Cullin_repeat-like_dom_sf"/>
</dbReference>
<comment type="similarity">
    <text evidence="1 3">Belongs to the EXO70 family.</text>
</comment>
<dbReference type="Gramene" id="TraesCS2D03G1204400.1">
    <property type="protein sequence ID" value="TraesCS2D03G1204400.1.CDS1"/>
    <property type="gene ID" value="TraesCS2D03G1204400"/>
</dbReference>
<reference evidence="5" key="1">
    <citation type="submission" date="2018-08" db="EMBL/GenBank/DDBJ databases">
        <authorList>
            <person name="Rossello M."/>
        </authorList>
    </citation>
    <scope>NUCLEOTIDE SEQUENCE [LARGE SCALE GENOMIC DNA]</scope>
    <source>
        <strain evidence="5">cv. Chinese Spring</strain>
    </source>
</reference>
<dbReference type="Gene3D" id="1.20.1280.170">
    <property type="entry name" value="Exocyst complex component Exo70"/>
    <property type="match status" value="1"/>
</dbReference>
<dbReference type="InterPro" id="IPR004140">
    <property type="entry name" value="Exo70"/>
</dbReference>
<gene>
    <name evidence="5" type="primary">LOC123050522</name>
</gene>
<dbReference type="GO" id="GO:0000145">
    <property type="term" value="C:exocyst"/>
    <property type="evidence" value="ECO:0000318"/>
    <property type="project" value="GO_Central"/>
</dbReference>
<sequence>MAGWLASLPEGTTATDVSAAPCPASNPYRDSIRGVALPRGQYIRSNLFTHSGHSGSSFSGASSYYPSNDSGSSSGWASAAAAADLGTQELTVISYRMVTDGYTQRMVQAFEYGGDPDRALEIWFFELDVDWVLQMREQHVLRRKLPDMSASSLQDLVGRWIRALTVIVFNIRNLAVAVHKMPPIAVAQFGKASVSAMLVFVNAILTVPKTHKLRAVVDMFICVSSVSYYMFTTLVISPEAKSIFSEIGGSLEGEGNRLLKALCSMMEEVRTFIEDDDSWAVEILQGRGEVHRNTRLMVDCIMSMKMTRTSARRHSSANLRGLVDNSVDYLKDVLLRKSELCPDLSMRYLFLLNNSYFIVQVSEPSGDNHGIKLTPECEKYMDSYLDASWGHVLPCISKSKFPGLLCCWINTSSHTKFESAFYQTYNAQKFWKVPDPLLRDALRIAITKRVISGYHNYLDEHPELKKQVRRESSGPDVLKEMLGQIFEG</sequence>
<evidence type="ECO:0000256" key="1">
    <source>
        <dbReference type="ARBA" id="ARBA00006756"/>
    </source>
</evidence>
<comment type="function">
    <text evidence="3">Component of the exocyst complex.</text>
</comment>
<dbReference type="STRING" id="4565.A0A3B6DMM3"/>
<protein>
    <recommendedName>
        <fullName evidence="3">Exocyst subunit Exo70 family protein</fullName>
    </recommendedName>
</protein>
<evidence type="ECO:0000313" key="6">
    <source>
        <dbReference type="Proteomes" id="UP000019116"/>
    </source>
</evidence>
<dbReference type="PANTHER" id="PTHR12542">
    <property type="entry name" value="EXOCYST COMPLEX PROTEIN EXO70"/>
    <property type="match status" value="1"/>
</dbReference>
<dbReference type="Gramene" id="TraesCS2D02G542500.1">
    <property type="protein sequence ID" value="TraesCS2D02G542500.1.cds1"/>
    <property type="gene ID" value="TraesCS2D02G542500"/>
</dbReference>
<dbReference type="Gramene" id="TraesLAC2D03G01239530.1">
    <property type="protein sequence ID" value="TraesLAC2D03G01239530.1.CDS1"/>
    <property type="gene ID" value="TraesLAC2D03G01239530"/>
</dbReference>
<dbReference type="Proteomes" id="UP000019116">
    <property type="component" value="Chromosome 2D"/>
</dbReference>
<dbReference type="GO" id="GO:0015031">
    <property type="term" value="P:protein transport"/>
    <property type="evidence" value="ECO:0007669"/>
    <property type="project" value="UniProtKB-KW"/>
</dbReference>
<dbReference type="Pfam" id="PF03081">
    <property type="entry name" value="Exo70_C"/>
    <property type="match status" value="1"/>
</dbReference>
<dbReference type="GO" id="GO:0005546">
    <property type="term" value="F:phosphatidylinositol-4,5-bisphosphate binding"/>
    <property type="evidence" value="ECO:0007669"/>
    <property type="project" value="InterPro"/>
</dbReference>
<keyword evidence="6" id="KW-1185">Reference proteome</keyword>
<proteinExistence type="inferred from homology"/>
<dbReference type="OMA" id="KFESAFY"/>
<dbReference type="Gramene" id="TraesSTA2D03G01276600.1">
    <property type="protein sequence ID" value="TraesSTA2D03G01276600.1.CDS1"/>
    <property type="gene ID" value="TraesSTA2D03G01276600"/>
</dbReference>
<dbReference type="AlphaFoldDB" id="A0A3B6DMM3"/>
<dbReference type="GO" id="GO:0006887">
    <property type="term" value="P:exocytosis"/>
    <property type="evidence" value="ECO:0000318"/>
    <property type="project" value="GO_Central"/>
</dbReference>
<feature type="domain" description="Exocyst complex subunit Exo70 C-terminal" evidence="4">
    <location>
        <begin position="192"/>
        <end position="467"/>
    </location>
</feature>